<feature type="domain" description="Protein kinase" evidence="9">
    <location>
        <begin position="18"/>
        <end position="274"/>
    </location>
</feature>
<dbReference type="FunFam" id="3.30.200.20:FF:000042">
    <property type="entry name" value="Aurora kinase A"/>
    <property type="match status" value="1"/>
</dbReference>
<keyword evidence="1 7" id="KW-0723">Serine/threonine-protein kinase</keyword>
<dbReference type="Pfam" id="PF00069">
    <property type="entry name" value="Pkinase"/>
    <property type="match status" value="1"/>
</dbReference>
<feature type="compositionally biased region" description="Low complexity" evidence="8">
    <location>
        <begin position="318"/>
        <end position="338"/>
    </location>
</feature>
<dbReference type="SMART" id="SM00220">
    <property type="entry name" value="S_TKc"/>
    <property type="match status" value="1"/>
</dbReference>
<dbReference type="PANTHER" id="PTHR24347">
    <property type="entry name" value="SERINE/THREONINE-PROTEIN KINASE"/>
    <property type="match status" value="1"/>
</dbReference>
<keyword evidence="3 6" id="KW-0547">Nucleotide-binding</keyword>
<keyword evidence="11" id="KW-1185">Reference proteome</keyword>
<comment type="caution">
    <text evidence="10">The sequence shown here is derived from an EMBL/GenBank/DDBJ whole genome shotgun (WGS) entry which is preliminary data.</text>
</comment>
<dbReference type="Proteomes" id="UP000193719">
    <property type="component" value="Unassembled WGS sequence"/>
</dbReference>
<dbReference type="InterPro" id="IPR017441">
    <property type="entry name" value="Protein_kinase_ATP_BS"/>
</dbReference>
<dbReference type="PROSITE" id="PS50011">
    <property type="entry name" value="PROTEIN_KINASE_DOM"/>
    <property type="match status" value="1"/>
</dbReference>
<evidence type="ECO:0000313" key="11">
    <source>
        <dbReference type="Proteomes" id="UP000193719"/>
    </source>
</evidence>
<keyword evidence="5 6" id="KW-0067">ATP-binding</keyword>
<organism evidence="10 11">
    <name type="scientific">Piromyces finnis</name>
    <dbReference type="NCBI Taxonomy" id="1754191"/>
    <lineage>
        <taxon>Eukaryota</taxon>
        <taxon>Fungi</taxon>
        <taxon>Fungi incertae sedis</taxon>
        <taxon>Chytridiomycota</taxon>
        <taxon>Chytridiomycota incertae sedis</taxon>
        <taxon>Neocallimastigomycetes</taxon>
        <taxon>Neocallimastigales</taxon>
        <taxon>Neocallimastigaceae</taxon>
        <taxon>Piromyces</taxon>
    </lineage>
</organism>
<reference evidence="10 11" key="1">
    <citation type="submission" date="2016-08" db="EMBL/GenBank/DDBJ databases">
        <title>Genomes of anaerobic fungi encode conserved fungal cellulosomes for biomass hydrolysis.</title>
        <authorList>
            <consortium name="DOE Joint Genome Institute"/>
            <person name="Haitjema C.H."/>
            <person name="Gilmore S.P."/>
            <person name="Henske J.K."/>
            <person name="Solomon K.V."/>
            <person name="De Groot R."/>
            <person name="Kuo A."/>
            <person name="Mondo S.J."/>
            <person name="Salamov A.A."/>
            <person name="Labutti K."/>
            <person name="Zhao Z."/>
            <person name="Chiniquy J."/>
            <person name="Barry K."/>
            <person name="Brewer H.M."/>
            <person name="Purvine S.O."/>
            <person name="Wright A.T."/>
            <person name="Boxma B."/>
            <person name="Van Alen T."/>
            <person name="Hackstein J.H."/>
            <person name="Baker S.E."/>
            <person name="Grigoriev I.V."/>
            <person name="O'Malley M.A."/>
        </authorList>
    </citation>
    <scope>NUCLEOTIDE SEQUENCE [LARGE SCALE GENOMIC DNA]</scope>
    <source>
        <strain evidence="11">finn</strain>
    </source>
</reference>
<dbReference type="OrthoDB" id="40902at2759"/>
<evidence type="ECO:0000256" key="5">
    <source>
        <dbReference type="ARBA" id="ARBA00022840"/>
    </source>
</evidence>
<dbReference type="STRING" id="1754191.A0A1Y1VDS2"/>
<keyword evidence="4 10" id="KW-0418">Kinase</keyword>
<evidence type="ECO:0000256" key="1">
    <source>
        <dbReference type="ARBA" id="ARBA00022527"/>
    </source>
</evidence>
<dbReference type="Gene3D" id="3.30.200.20">
    <property type="entry name" value="Phosphorylase Kinase, domain 1"/>
    <property type="match status" value="1"/>
</dbReference>
<dbReference type="CDD" id="cd05117">
    <property type="entry name" value="STKc_CAMK"/>
    <property type="match status" value="1"/>
</dbReference>
<keyword evidence="2" id="KW-0808">Transferase</keyword>
<accession>A0A1Y1VDS2</accession>
<dbReference type="PROSITE" id="PS00107">
    <property type="entry name" value="PROTEIN_KINASE_ATP"/>
    <property type="match status" value="1"/>
</dbReference>
<proteinExistence type="inferred from homology"/>
<evidence type="ECO:0000256" key="6">
    <source>
        <dbReference type="PROSITE-ProRule" id="PRU10141"/>
    </source>
</evidence>
<dbReference type="InterPro" id="IPR011009">
    <property type="entry name" value="Kinase-like_dom_sf"/>
</dbReference>
<evidence type="ECO:0000256" key="3">
    <source>
        <dbReference type="ARBA" id="ARBA00022741"/>
    </source>
</evidence>
<evidence type="ECO:0000256" key="2">
    <source>
        <dbReference type="ARBA" id="ARBA00022679"/>
    </source>
</evidence>
<dbReference type="InterPro" id="IPR008271">
    <property type="entry name" value="Ser/Thr_kinase_AS"/>
</dbReference>
<dbReference type="EMBL" id="MCFH01000012">
    <property type="protein sequence ID" value="ORX53708.1"/>
    <property type="molecule type" value="Genomic_DNA"/>
</dbReference>
<evidence type="ECO:0000256" key="4">
    <source>
        <dbReference type="ARBA" id="ARBA00022777"/>
    </source>
</evidence>
<dbReference type="GO" id="GO:0004674">
    <property type="term" value="F:protein serine/threonine kinase activity"/>
    <property type="evidence" value="ECO:0007669"/>
    <property type="project" value="UniProtKB-KW"/>
</dbReference>
<dbReference type="GO" id="GO:0005524">
    <property type="term" value="F:ATP binding"/>
    <property type="evidence" value="ECO:0007669"/>
    <property type="project" value="UniProtKB-UniRule"/>
</dbReference>
<protein>
    <submittedName>
        <fullName evidence="10">Pkinase-domain-containing protein</fullName>
    </submittedName>
</protein>
<feature type="region of interest" description="Disordered" evidence="8">
    <location>
        <begin position="288"/>
        <end position="339"/>
    </location>
</feature>
<feature type="binding site" evidence="6">
    <location>
        <position position="47"/>
    </location>
    <ligand>
        <name>ATP</name>
        <dbReference type="ChEBI" id="CHEBI:30616"/>
    </ligand>
</feature>
<evidence type="ECO:0000259" key="9">
    <source>
        <dbReference type="PROSITE" id="PS50011"/>
    </source>
</evidence>
<comment type="similarity">
    <text evidence="7">Belongs to the protein kinase superfamily.</text>
</comment>
<evidence type="ECO:0000313" key="10">
    <source>
        <dbReference type="EMBL" id="ORX53708.1"/>
    </source>
</evidence>
<dbReference type="InterPro" id="IPR000719">
    <property type="entry name" value="Prot_kinase_dom"/>
</dbReference>
<gene>
    <name evidence="10" type="ORF">BCR36DRAFT_396424</name>
</gene>
<reference evidence="10 11" key="2">
    <citation type="submission" date="2016-08" db="EMBL/GenBank/DDBJ databases">
        <title>Pervasive Adenine N6-methylation of Active Genes in Fungi.</title>
        <authorList>
            <consortium name="DOE Joint Genome Institute"/>
            <person name="Mondo S.J."/>
            <person name="Dannebaum R.O."/>
            <person name="Kuo R.C."/>
            <person name="Labutti K."/>
            <person name="Haridas S."/>
            <person name="Kuo A."/>
            <person name="Salamov A."/>
            <person name="Ahrendt S.R."/>
            <person name="Lipzen A."/>
            <person name="Sullivan W."/>
            <person name="Andreopoulos W.B."/>
            <person name="Clum A."/>
            <person name="Lindquist E."/>
            <person name="Daum C."/>
            <person name="Ramamoorthy G.K."/>
            <person name="Gryganskyi A."/>
            <person name="Culley D."/>
            <person name="Magnuson J.K."/>
            <person name="James T.Y."/>
            <person name="O'Malley M.A."/>
            <person name="Stajich J.E."/>
            <person name="Spatafora J.W."/>
            <person name="Visel A."/>
            <person name="Grigoriev I.V."/>
        </authorList>
    </citation>
    <scope>NUCLEOTIDE SEQUENCE [LARGE SCALE GENOMIC DNA]</scope>
    <source>
        <strain evidence="11">finn</strain>
    </source>
</reference>
<evidence type="ECO:0000256" key="7">
    <source>
        <dbReference type="RuleBase" id="RU000304"/>
    </source>
</evidence>
<dbReference type="PROSITE" id="PS00108">
    <property type="entry name" value="PROTEIN_KINASE_ST"/>
    <property type="match status" value="1"/>
</dbReference>
<sequence length="368" mass="41912">MSIASSMNNNSLQFFKKYELGKILGTGAFSEVKVAVNRQTREKFAVKIIDKSKCKGKENMIDTEISILSKVHHENIVQLYDLYQIDNKIYLVMELVTGGELFDDIVRRGKYTESDAARIVQKILLAIDYLHGMGIAHRDLKPENLLLSDKSKNGKVMISDFGLSKIFNDEEVMKTACGTPGYVAPEVLKRQGYGKEVDLWSIGVITYILLCGYPPFYDQNNVELYKQILACRYEFEKPWWDNISEDAKGFIRKLLVLDPTKRYTAKQAVNHPFIVLNCGPPPNVVESIPKEISSSSNQNKKKESNVNNKEVSQDYYKNQLSNNNNNSNNQVSSDNNNLAPGVTKKLQQVLSSKKVYIYMNFKYKKTLI</sequence>
<dbReference type="SUPFAM" id="SSF56112">
    <property type="entry name" value="Protein kinase-like (PK-like)"/>
    <property type="match status" value="1"/>
</dbReference>
<name>A0A1Y1VDS2_9FUNG</name>
<dbReference type="FunFam" id="1.10.510.10:FF:000026">
    <property type="entry name" value="Calcium/calmodulin-dependent protein kinase type 1"/>
    <property type="match status" value="1"/>
</dbReference>
<evidence type="ECO:0000256" key="8">
    <source>
        <dbReference type="SAM" id="MobiDB-lite"/>
    </source>
</evidence>
<dbReference type="AlphaFoldDB" id="A0A1Y1VDS2"/>
<dbReference type="Gene3D" id="1.10.510.10">
    <property type="entry name" value="Transferase(Phosphotransferase) domain 1"/>
    <property type="match status" value="1"/>
</dbReference>